<keyword evidence="7" id="KW-0963">Cytoplasm</keyword>
<evidence type="ECO:0000256" key="7">
    <source>
        <dbReference type="HAMAP-Rule" id="MF_00083"/>
    </source>
</evidence>
<dbReference type="InterPro" id="IPR001328">
    <property type="entry name" value="Pept_tRNA_hydro"/>
</dbReference>
<dbReference type="Proteomes" id="UP000250086">
    <property type="component" value="Unassembled WGS sequence"/>
</dbReference>
<gene>
    <name evidence="7 8" type="primary">pth</name>
    <name evidence="8" type="ORF">NCTC13093_00916</name>
</gene>
<dbReference type="PANTHER" id="PTHR17224:SF1">
    <property type="entry name" value="PEPTIDYL-TRNA HYDROLASE"/>
    <property type="match status" value="1"/>
</dbReference>
<comment type="subcellular location">
    <subcellularLocation>
        <location evidence="7">Cytoplasm</location>
    </subcellularLocation>
</comment>
<dbReference type="PROSITE" id="PS01196">
    <property type="entry name" value="PEPT_TRNA_HYDROL_2"/>
    <property type="match status" value="1"/>
</dbReference>
<protein>
    <recommendedName>
        <fullName evidence="6 7">Peptidyl-tRNA hydrolase</fullName>
        <shortName evidence="7">Pth</shortName>
        <ecNumber evidence="1 7">3.1.1.29</ecNumber>
    </recommendedName>
</protein>
<dbReference type="HAMAP" id="MF_00083">
    <property type="entry name" value="Pept_tRNA_hydro_bact"/>
    <property type="match status" value="1"/>
</dbReference>
<dbReference type="InterPro" id="IPR018171">
    <property type="entry name" value="Pept_tRNA_hydro_CS"/>
</dbReference>
<dbReference type="Pfam" id="PF01195">
    <property type="entry name" value="Pept_tRNA_hydro"/>
    <property type="match status" value="1"/>
</dbReference>
<evidence type="ECO:0000256" key="6">
    <source>
        <dbReference type="ARBA" id="ARBA00050038"/>
    </source>
</evidence>
<dbReference type="NCBIfam" id="TIGR00447">
    <property type="entry name" value="pth"/>
    <property type="match status" value="1"/>
</dbReference>
<feature type="binding site" evidence="7">
    <location>
        <position position="72"/>
    </location>
    <ligand>
        <name>tRNA</name>
        <dbReference type="ChEBI" id="CHEBI:17843"/>
    </ligand>
</feature>
<dbReference type="SUPFAM" id="SSF53178">
    <property type="entry name" value="Peptidyl-tRNA hydrolase-like"/>
    <property type="match status" value="1"/>
</dbReference>
<dbReference type="GO" id="GO:0072344">
    <property type="term" value="P:rescue of stalled ribosome"/>
    <property type="evidence" value="ECO:0007669"/>
    <property type="project" value="UniProtKB-UniRule"/>
</dbReference>
<organism evidence="8 9">
    <name type="scientific">Anaerobiospirillum thomasii</name>
    <dbReference type="NCBI Taxonomy" id="179995"/>
    <lineage>
        <taxon>Bacteria</taxon>
        <taxon>Pseudomonadati</taxon>
        <taxon>Pseudomonadota</taxon>
        <taxon>Gammaproteobacteria</taxon>
        <taxon>Aeromonadales</taxon>
        <taxon>Succinivibrionaceae</taxon>
        <taxon>Anaerobiospirillum</taxon>
    </lineage>
</organism>
<dbReference type="InterPro" id="IPR036416">
    <property type="entry name" value="Pept_tRNA_hydro_sf"/>
</dbReference>
<dbReference type="AlphaFoldDB" id="A0A2X0V4V7"/>
<dbReference type="GO" id="GO:0004045">
    <property type="term" value="F:peptidyl-tRNA hydrolase activity"/>
    <property type="evidence" value="ECO:0007669"/>
    <property type="project" value="UniProtKB-UniRule"/>
</dbReference>
<dbReference type="CDD" id="cd00462">
    <property type="entry name" value="PTH"/>
    <property type="match status" value="1"/>
</dbReference>
<sequence length="201" mass="21848">MATNKSNIRLIAGLGNPGDRYEHTMHNIGLDALYMLCDKYKINMAPDSKFSGLVGRGEIEGCEVRVVFPTTFMNESGRSVGALCNFFKIAPEELLVLHDDLDLAPGTLKLKFGGGLAGHNGLKSISACLGGSQNYYRLRIGIGKPVNRDIVNYVLSRPDPQSRDLIEQSLVGAVHGLSVLFKQGLDRGTSVINGFKPLKEK</sequence>
<dbReference type="EMBL" id="UAPV01000001">
    <property type="protein sequence ID" value="SPT69539.1"/>
    <property type="molecule type" value="Genomic_DNA"/>
</dbReference>
<evidence type="ECO:0000256" key="5">
    <source>
        <dbReference type="ARBA" id="ARBA00038063"/>
    </source>
</evidence>
<dbReference type="FunFam" id="3.40.50.1470:FF:000001">
    <property type="entry name" value="Peptidyl-tRNA hydrolase"/>
    <property type="match status" value="1"/>
</dbReference>
<dbReference type="RefSeq" id="WP_113743699.1">
    <property type="nucleotide sequence ID" value="NZ_UAPV01000001.1"/>
</dbReference>
<dbReference type="GO" id="GO:0000049">
    <property type="term" value="F:tRNA binding"/>
    <property type="evidence" value="ECO:0007669"/>
    <property type="project" value="UniProtKB-UniRule"/>
</dbReference>
<comment type="function">
    <text evidence="7">Catalyzes the release of premature peptidyl moieties from peptidyl-tRNA molecules trapped in stalled 50S ribosomal subunits, and thus maintains levels of free tRNAs and 50S ribosomes.</text>
</comment>
<evidence type="ECO:0000313" key="8">
    <source>
        <dbReference type="EMBL" id="SPT69539.1"/>
    </source>
</evidence>
<accession>A0A2X0V4V7</accession>
<evidence type="ECO:0000313" key="9">
    <source>
        <dbReference type="Proteomes" id="UP000250086"/>
    </source>
</evidence>
<dbReference type="Gene3D" id="3.40.50.1470">
    <property type="entry name" value="Peptidyl-tRNA hydrolase"/>
    <property type="match status" value="1"/>
</dbReference>
<comment type="function">
    <text evidence="7">Hydrolyzes ribosome-free peptidyl-tRNAs (with 1 or more amino acids incorporated), which drop off the ribosome during protein synthesis, or as a result of ribosome stalling.</text>
</comment>
<comment type="subunit">
    <text evidence="7">Monomer.</text>
</comment>
<comment type="catalytic activity">
    <reaction evidence="7">
        <text>an N-acyl-L-alpha-aminoacyl-tRNA + H2O = an N-acyl-L-amino acid + a tRNA + H(+)</text>
        <dbReference type="Rhea" id="RHEA:54448"/>
        <dbReference type="Rhea" id="RHEA-COMP:10123"/>
        <dbReference type="Rhea" id="RHEA-COMP:13883"/>
        <dbReference type="ChEBI" id="CHEBI:15377"/>
        <dbReference type="ChEBI" id="CHEBI:15378"/>
        <dbReference type="ChEBI" id="CHEBI:59874"/>
        <dbReference type="ChEBI" id="CHEBI:78442"/>
        <dbReference type="ChEBI" id="CHEBI:138191"/>
        <dbReference type="EC" id="3.1.1.29"/>
    </reaction>
</comment>
<dbReference type="EC" id="3.1.1.29" evidence="1 7"/>
<evidence type="ECO:0000256" key="1">
    <source>
        <dbReference type="ARBA" id="ARBA00013260"/>
    </source>
</evidence>
<feature type="active site" description="Proton acceptor" evidence="7">
    <location>
        <position position="26"/>
    </location>
</feature>
<dbReference type="GO" id="GO:0005737">
    <property type="term" value="C:cytoplasm"/>
    <property type="evidence" value="ECO:0007669"/>
    <property type="project" value="UniProtKB-SubCell"/>
</dbReference>
<feature type="binding site" evidence="7">
    <location>
        <position position="74"/>
    </location>
    <ligand>
        <name>tRNA</name>
        <dbReference type="ChEBI" id="CHEBI:17843"/>
    </ligand>
</feature>
<feature type="binding site" evidence="7">
    <location>
        <position position="21"/>
    </location>
    <ligand>
        <name>tRNA</name>
        <dbReference type="ChEBI" id="CHEBI:17843"/>
    </ligand>
</feature>
<evidence type="ECO:0000256" key="4">
    <source>
        <dbReference type="ARBA" id="ARBA00022884"/>
    </source>
</evidence>
<feature type="binding site" evidence="7">
    <location>
        <position position="120"/>
    </location>
    <ligand>
        <name>tRNA</name>
        <dbReference type="ChEBI" id="CHEBI:17843"/>
    </ligand>
</feature>
<reference evidence="8 9" key="1">
    <citation type="submission" date="2018-06" db="EMBL/GenBank/DDBJ databases">
        <authorList>
            <consortium name="Pathogen Informatics"/>
            <person name="Doyle S."/>
        </authorList>
    </citation>
    <scope>NUCLEOTIDE SEQUENCE [LARGE SCALE GENOMIC DNA]</scope>
    <source>
        <strain evidence="8 9">NCTC13093</strain>
    </source>
</reference>
<feature type="site" description="Discriminates between blocked and unblocked aminoacyl-tRNA" evidence="7">
    <location>
        <position position="16"/>
    </location>
</feature>
<keyword evidence="9" id="KW-1185">Reference proteome</keyword>
<evidence type="ECO:0000256" key="3">
    <source>
        <dbReference type="ARBA" id="ARBA00022801"/>
    </source>
</evidence>
<keyword evidence="2 7" id="KW-0820">tRNA-binding</keyword>
<dbReference type="GO" id="GO:0006515">
    <property type="term" value="P:protein quality control for misfolded or incompletely synthesized proteins"/>
    <property type="evidence" value="ECO:0007669"/>
    <property type="project" value="UniProtKB-UniRule"/>
</dbReference>
<comment type="similarity">
    <text evidence="5 7">Belongs to the PTH family.</text>
</comment>
<evidence type="ECO:0000256" key="2">
    <source>
        <dbReference type="ARBA" id="ARBA00022555"/>
    </source>
</evidence>
<name>A0A2X0V4V7_9GAMM</name>
<dbReference type="PANTHER" id="PTHR17224">
    <property type="entry name" value="PEPTIDYL-TRNA HYDROLASE"/>
    <property type="match status" value="1"/>
</dbReference>
<keyword evidence="4 7" id="KW-0694">RNA-binding</keyword>
<feature type="site" description="Stabilizes the basic form of H active site to accept a proton" evidence="7">
    <location>
        <position position="99"/>
    </location>
</feature>
<keyword evidence="3 7" id="KW-0378">Hydrolase</keyword>
<proteinExistence type="inferred from homology"/>